<name>I4AFF4_BERLS</name>
<gene>
    <name evidence="1" type="ordered locus">Fleli_0191</name>
</gene>
<dbReference type="KEGG" id="fli:Fleli_0191"/>
<evidence type="ECO:0000313" key="1">
    <source>
        <dbReference type="EMBL" id="AFM02689.1"/>
    </source>
</evidence>
<keyword evidence="2" id="KW-1185">Reference proteome</keyword>
<dbReference type="EMBL" id="CP003345">
    <property type="protein sequence ID" value="AFM02689.1"/>
    <property type="molecule type" value="Genomic_DNA"/>
</dbReference>
<sequence length="192" mass="22741">MGKHLKEGMVFQIPLWGNFGYAYAKYIIFENTRQKYEAIKIYCTHTKTKNVNLNDLDLSSYIYQPILLAGSRVIMRKKIWEVIGKVDVTEEEHIIPDFKYIDSWDKSFFLTKNLLNRTPIEFEKVKHLEDEAYIASGNIEIRTTITFIEKEGKKVEDYLDLTNENVAYRYKIKDTIYTLDDIPKQYWGKAKD</sequence>
<dbReference type="RefSeq" id="WP_014796154.1">
    <property type="nucleotide sequence ID" value="NC_018018.1"/>
</dbReference>
<dbReference type="OrthoDB" id="979436at2"/>
<dbReference type="AlphaFoldDB" id="I4AFF4"/>
<accession>I4AFF4</accession>
<organism evidence="1 2">
    <name type="scientific">Bernardetia litoralis (strain ATCC 23117 / DSM 6794 / NBRC 15988 / NCIMB 1366 / Fx l1 / Sio-4)</name>
    <name type="common">Flexibacter litoralis</name>
    <dbReference type="NCBI Taxonomy" id="880071"/>
    <lineage>
        <taxon>Bacteria</taxon>
        <taxon>Pseudomonadati</taxon>
        <taxon>Bacteroidota</taxon>
        <taxon>Cytophagia</taxon>
        <taxon>Cytophagales</taxon>
        <taxon>Bernardetiaceae</taxon>
        <taxon>Bernardetia</taxon>
    </lineage>
</organism>
<dbReference type="Pfam" id="PF15428">
    <property type="entry name" value="Imm26"/>
    <property type="match status" value="1"/>
</dbReference>
<reference evidence="2" key="1">
    <citation type="submission" date="2012-06" db="EMBL/GenBank/DDBJ databases">
        <title>The complete genome of Flexibacter litoralis DSM 6794.</title>
        <authorList>
            <person name="Lucas S."/>
            <person name="Copeland A."/>
            <person name="Lapidus A."/>
            <person name="Glavina del Rio T."/>
            <person name="Dalin E."/>
            <person name="Tice H."/>
            <person name="Bruce D."/>
            <person name="Goodwin L."/>
            <person name="Pitluck S."/>
            <person name="Peters L."/>
            <person name="Ovchinnikova G."/>
            <person name="Lu M."/>
            <person name="Kyrpides N."/>
            <person name="Mavromatis K."/>
            <person name="Ivanova N."/>
            <person name="Brettin T."/>
            <person name="Detter J.C."/>
            <person name="Han C."/>
            <person name="Larimer F."/>
            <person name="Land M."/>
            <person name="Hauser L."/>
            <person name="Markowitz V."/>
            <person name="Cheng J.-F."/>
            <person name="Hugenholtz P."/>
            <person name="Woyke T."/>
            <person name="Wu D."/>
            <person name="Spring S."/>
            <person name="Lang E."/>
            <person name="Kopitz M."/>
            <person name="Brambilla E."/>
            <person name="Klenk H.-P."/>
            <person name="Eisen J.A."/>
        </authorList>
    </citation>
    <scope>NUCLEOTIDE SEQUENCE [LARGE SCALE GENOMIC DNA]</scope>
    <source>
        <strain evidence="2">ATCC 23117 / DSM 6794 / NBRC 15988 / NCIMB 1366 / Sio-4</strain>
    </source>
</reference>
<protein>
    <submittedName>
        <fullName evidence="1">Uncharacterized protein</fullName>
    </submittedName>
</protein>
<dbReference type="HOGENOM" id="CLU_1413310_0_0_10"/>
<dbReference type="STRING" id="880071.Fleli_0191"/>
<evidence type="ECO:0000313" key="2">
    <source>
        <dbReference type="Proteomes" id="UP000006054"/>
    </source>
</evidence>
<dbReference type="InterPro" id="IPR029278">
    <property type="entry name" value="Imm26"/>
</dbReference>
<dbReference type="Proteomes" id="UP000006054">
    <property type="component" value="Chromosome"/>
</dbReference>
<proteinExistence type="predicted"/>
<dbReference type="eggNOG" id="ENOG502ZIZM">
    <property type="taxonomic scope" value="Bacteria"/>
</dbReference>